<comment type="subcellular location">
    <subcellularLocation>
        <location evidence="1 12">Endoplasmic reticulum membrane</location>
        <topology evidence="1 12">Multi-pass membrane protein</topology>
    </subcellularLocation>
</comment>
<feature type="non-terminal residue" evidence="13">
    <location>
        <position position="119"/>
    </location>
</feature>
<keyword evidence="10 12" id="KW-1133">Transmembrane helix</keyword>
<evidence type="ECO:0000256" key="3">
    <source>
        <dbReference type="ARBA" id="ARBA00008698"/>
    </source>
</evidence>
<dbReference type="KEGG" id="mlr:MELLADRAFT_115398"/>
<name>F4RA60_MELLP</name>
<dbReference type="Pfam" id="PF04188">
    <property type="entry name" value="Mannosyl_trans2"/>
    <property type="match status" value="1"/>
</dbReference>
<dbReference type="EMBL" id="GL883094">
    <property type="protein sequence ID" value="EGG10423.1"/>
    <property type="molecule type" value="Genomic_DNA"/>
</dbReference>
<proteinExistence type="inferred from homology"/>
<organism evidence="14">
    <name type="scientific">Melampsora larici-populina (strain 98AG31 / pathotype 3-4-7)</name>
    <name type="common">Poplar leaf rust fungus</name>
    <dbReference type="NCBI Taxonomy" id="747676"/>
    <lineage>
        <taxon>Eukaryota</taxon>
        <taxon>Fungi</taxon>
        <taxon>Dikarya</taxon>
        <taxon>Basidiomycota</taxon>
        <taxon>Pucciniomycotina</taxon>
        <taxon>Pucciniomycetes</taxon>
        <taxon>Pucciniales</taxon>
        <taxon>Melampsoraceae</taxon>
        <taxon>Melampsora</taxon>
    </lineage>
</organism>
<dbReference type="PANTHER" id="PTHR12468:SF2">
    <property type="entry name" value="GPI MANNOSYLTRANSFERASE 2"/>
    <property type="match status" value="1"/>
</dbReference>
<keyword evidence="9 12" id="KW-0256">Endoplasmic reticulum</keyword>
<dbReference type="GeneID" id="18925588"/>
<dbReference type="VEuPathDB" id="FungiDB:MELLADRAFT_115398"/>
<keyword evidence="6 12" id="KW-0328">Glycosyltransferase</keyword>
<feature type="transmembrane region" description="Helical" evidence="12">
    <location>
        <begin position="57"/>
        <end position="80"/>
    </location>
</feature>
<keyword evidence="11 12" id="KW-0472">Membrane</keyword>
<gene>
    <name evidence="13" type="ORF">MELLADRAFT_115398</name>
</gene>
<dbReference type="AlphaFoldDB" id="F4RA60"/>
<dbReference type="GO" id="GO:0004376">
    <property type="term" value="F:GPI mannosyltransferase activity"/>
    <property type="evidence" value="ECO:0007669"/>
    <property type="project" value="InterPro"/>
</dbReference>
<keyword evidence="8 12" id="KW-0812">Transmembrane</keyword>
<dbReference type="OrthoDB" id="10252502at2759"/>
<evidence type="ECO:0000256" key="6">
    <source>
        <dbReference type="ARBA" id="ARBA00022676"/>
    </source>
</evidence>
<evidence type="ECO:0000256" key="1">
    <source>
        <dbReference type="ARBA" id="ARBA00004477"/>
    </source>
</evidence>
<protein>
    <recommendedName>
        <fullName evidence="4 12">GPI mannosyltransferase 2</fullName>
        <ecNumber evidence="12">2.4.1.-</ecNumber>
    </recommendedName>
</protein>
<evidence type="ECO:0000256" key="9">
    <source>
        <dbReference type="ARBA" id="ARBA00022824"/>
    </source>
</evidence>
<dbReference type="STRING" id="747676.F4RA60"/>
<comment type="function">
    <text evidence="12">Mannosyltransferase involved in glycosylphosphatidylinositol-anchor biosynthesis.</text>
</comment>
<dbReference type="UniPathway" id="UPA00196"/>
<comment type="similarity">
    <text evidence="3 12">Belongs to the PIGV family.</text>
</comment>
<comment type="pathway">
    <text evidence="2 12">Glycolipid biosynthesis; glycosylphosphatidylinositol-anchor biosynthesis.</text>
</comment>
<evidence type="ECO:0000313" key="14">
    <source>
        <dbReference type="Proteomes" id="UP000001072"/>
    </source>
</evidence>
<keyword evidence="7 12" id="KW-0808">Transferase</keyword>
<dbReference type="GO" id="GO:0000009">
    <property type="term" value="F:alpha-1,6-mannosyltransferase activity"/>
    <property type="evidence" value="ECO:0007669"/>
    <property type="project" value="InterPro"/>
</dbReference>
<evidence type="ECO:0000256" key="4">
    <source>
        <dbReference type="ARBA" id="ARBA00013795"/>
    </source>
</evidence>
<dbReference type="Proteomes" id="UP000001072">
    <property type="component" value="Unassembled WGS sequence"/>
</dbReference>
<dbReference type="GO" id="GO:0005789">
    <property type="term" value="C:endoplasmic reticulum membrane"/>
    <property type="evidence" value="ECO:0007669"/>
    <property type="project" value="UniProtKB-SubCell"/>
</dbReference>
<keyword evidence="5 12" id="KW-0337">GPI-anchor biosynthesis</keyword>
<dbReference type="EC" id="2.4.1.-" evidence="12"/>
<dbReference type="InParanoid" id="F4RA60"/>
<reference evidence="14" key="1">
    <citation type="journal article" date="2011" name="Proc. Natl. Acad. Sci. U.S.A.">
        <title>Obligate biotrophy features unraveled by the genomic analysis of rust fungi.</title>
        <authorList>
            <person name="Duplessis S."/>
            <person name="Cuomo C.A."/>
            <person name="Lin Y.-C."/>
            <person name="Aerts A."/>
            <person name="Tisserant E."/>
            <person name="Veneault-Fourrey C."/>
            <person name="Joly D.L."/>
            <person name="Hacquard S."/>
            <person name="Amselem J."/>
            <person name="Cantarel B.L."/>
            <person name="Chiu R."/>
            <person name="Coutinho P.M."/>
            <person name="Feau N."/>
            <person name="Field M."/>
            <person name="Frey P."/>
            <person name="Gelhaye E."/>
            <person name="Goldberg J."/>
            <person name="Grabherr M.G."/>
            <person name="Kodira C.D."/>
            <person name="Kohler A."/>
            <person name="Kuees U."/>
            <person name="Lindquist E.A."/>
            <person name="Lucas S.M."/>
            <person name="Mago R."/>
            <person name="Mauceli E."/>
            <person name="Morin E."/>
            <person name="Murat C."/>
            <person name="Pangilinan J.L."/>
            <person name="Park R."/>
            <person name="Pearson M."/>
            <person name="Quesneville H."/>
            <person name="Rouhier N."/>
            <person name="Sakthikumar S."/>
            <person name="Salamov A.A."/>
            <person name="Schmutz J."/>
            <person name="Selles B."/>
            <person name="Shapiro H."/>
            <person name="Tanguay P."/>
            <person name="Tuskan G.A."/>
            <person name="Henrissat B."/>
            <person name="Van de Peer Y."/>
            <person name="Rouze P."/>
            <person name="Ellis J.G."/>
            <person name="Dodds P.N."/>
            <person name="Schein J.E."/>
            <person name="Zhong S."/>
            <person name="Hamelin R.C."/>
            <person name="Grigoriev I.V."/>
            <person name="Szabo L.J."/>
            <person name="Martin F."/>
        </authorList>
    </citation>
    <scope>NUCLEOTIDE SEQUENCE [LARGE SCALE GENOMIC DNA]</scope>
    <source>
        <strain evidence="14">98AG31 / pathotype 3-4-7</strain>
    </source>
</reference>
<dbReference type="GO" id="GO:0031501">
    <property type="term" value="C:mannosyltransferase complex"/>
    <property type="evidence" value="ECO:0007669"/>
    <property type="project" value="TreeGrafter"/>
</dbReference>
<sequence length="119" mass="13221">MGTLEGLVRWDVLHFLSIYRHGGRTVEQQWAFGKGITWVLSLGQSLVPQSLYTQEQAAILGGSLLALFASVLSTVMLYLLTMELTTSSQFSFLTSLLHIFSPSPSTQVVVYTEPFFALF</sequence>
<evidence type="ECO:0000256" key="5">
    <source>
        <dbReference type="ARBA" id="ARBA00022502"/>
    </source>
</evidence>
<keyword evidence="14" id="KW-1185">Reference proteome</keyword>
<evidence type="ECO:0000256" key="11">
    <source>
        <dbReference type="ARBA" id="ARBA00023136"/>
    </source>
</evidence>
<evidence type="ECO:0000313" key="13">
    <source>
        <dbReference type="EMBL" id="EGG10423.1"/>
    </source>
</evidence>
<evidence type="ECO:0000256" key="7">
    <source>
        <dbReference type="ARBA" id="ARBA00022679"/>
    </source>
</evidence>
<dbReference type="GO" id="GO:0006506">
    <property type="term" value="P:GPI anchor biosynthetic process"/>
    <property type="evidence" value="ECO:0007669"/>
    <property type="project" value="UniProtKB-UniPathway"/>
</dbReference>
<dbReference type="HOGENOM" id="CLU_2066984_0_0_1"/>
<evidence type="ECO:0000256" key="12">
    <source>
        <dbReference type="RuleBase" id="RU363112"/>
    </source>
</evidence>
<dbReference type="PANTHER" id="PTHR12468">
    <property type="entry name" value="GPI MANNOSYLTRANSFERASE 2"/>
    <property type="match status" value="1"/>
</dbReference>
<dbReference type="RefSeq" id="XP_007405893.1">
    <property type="nucleotide sequence ID" value="XM_007405831.1"/>
</dbReference>
<accession>F4RA60</accession>
<evidence type="ECO:0000256" key="10">
    <source>
        <dbReference type="ARBA" id="ARBA00022989"/>
    </source>
</evidence>
<evidence type="ECO:0000256" key="8">
    <source>
        <dbReference type="ARBA" id="ARBA00022692"/>
    </source>
</evidence>
<comment type="caution">
    <text evidence="12">Lacks conserved residue(s) required for the propagation of feature annotation.</text>
</comment>
<dbReference type="InterPro" id="IPR007315">
    <property type="entry name" value="PIG-V/Gpi18"/>
</dbReference>
<evidence type="ECO:0000256" key="2">
    <source>
        <dbReference type="ARBA" id="ARBA00004687"/>
    </source>
</evidence>